<proteinExistence type="predicted"/>
<comment type="caution">
    <text evidence="1">The sequence shown here is derived from an EMBL/GenBank/DDBJ whole genome shotgun (WGS) entry which is preliminary data.</text>
</comment>
<organism evidence="1 2">
    <name type="scientific">Ferruginivarius sediminum</name>
    <dbReference type="NCBI Taxonomy" id="2661937"/>
    <lineage>
        <taxon>Bacteria</taxon>
        <taxon>Pseudomonadati</taxon>
        <taxon>Pseudomonadota</taxon>
        <taxon>Alphaproteobacteria</taxon>
        <taxon>Rhodospirillales</taxon>
        <taxon>Rhodospirillaceae</taxon>
        <taxon>Ferruginivarius</taxon>
    </lineage>
</organism>
<protein>
    <submittedName>
        <fullName evidence="1">Uncharacterized protein</fullName>
    </submittedName>
</protein>
<evidence type="ECO:0000313" key="1">
    <source>
        <dbReference type="EMBL" id="RDD63481.1"/>
    </source>
</evidence>
<dbReference type="Pfam" id="PF19879">
    <property type="entry name" value="DUF6352"/>
    <property type="match status" value="1"/>
</dbReference>
<evidence type="ECO:0000313" key="2">
    <source>
        <dbReference type="Proteomes" id="UP000253941"/>
    </source>
</evidence>
<dbReference type="InterPro" id="IPR045932">
    <property type="entry name" value="DUF6352"/>
</dbReference>
<gene>
    <name evidence="1" type="ORF">DRB17_03295</name>
</gene>
<dbReference type="RefSeq" id="WP_114580735.1">
    <property type="nucleotide sequence ID" value="NZ_QPMH01000002.1"/>
</dbReference>
<accession>A0A369TDP7</accession>
<dbReference type="Proteomes" id="UP000253941">
    <property type="component" value="Unassembled WGS sequence"/>
</dbReference>
<dbReference type="EMBL" id="QPMH01000002">
    <property type="protein sequence ID" value="RDD63481.1"/>
    <property type="molecule type" value="Genomic_DNA"/>
</dbReference>
<keyword evidence="2" id="KW-1185">Reference proteome</keyword>
<dbReference type="AlphaFoldDB" id="A0A369TDP7"/>
<sequence length="338" mass="38271">MHDFWRDSGYLLLTACPDGRLQVTDDFLRAYFLRPEVQPVEESCDAERRLHRALLDNPREAVSAARLEELADPDAQENYRIVLSFRDRLVRAACLEDAYLGLFLENGRVPVPPLFVDQLAHVLIRHVLDGCTDPLRIRAGELFFREQAVTINDGFIMAADAETVETHASSGGFGDLGRLVSQAQTPLRTLDLDVLNEDNAAIYWERAERFDTVLNLNFAGAGLDALCRVLEAWIRHFLDVDVSIQPVQQISDERWVWHIGLDREASRLLDDLWNGVEPDEARLARLLSLFRMEFKDPGMMPQAIAGRPVYLGLMTDEGGRLKLKPQNLLVNLPLAERG</sequence>
<reference evidence="1 2" key="1">
    <citation type="submission" date="2018-07" db="EMBL/GenBank/DDBJ databases">
        <title>Venubactetium sediminum gen. nov., sp. nov., isolated from a marine solar saltern.</title>
        <authorList>
            <person name="Wang S."/>
        </authorList>
    </citation>
    <scope>NUCLEOTIDE SEQUENCE [LARGE SCALE GENOMIC DNA]</scope>
    <source>
        <strain evidence="1 2">WD2A32</strain>
    </source>
</reference>
<name>A0A369TDP7_9PROT</name>